<evidence type="ECO:0000313" key="12">
    <source>
        <dbReference type="Proteomes" id="UP000005388"/>
    </source>
</evidence>
<feature type="domain" description="HAMP" evidence="10">
    <location>
        <begin position="140"/>
        <end position="192"/>
    </location>
</feature>
<keyword evidence="4" id="KW-0597">Phosphoprotein</keyword>
<dbReference type="STRING" id="764291.STRUR_0769"/>
<keyword evidence="8" id="KW-0812">Transmembrane</keyword>
<name>G5KE55_9STRE</name>
<keyword evidence="8" id="KW-1133">Transmembrane helix</keyword>
<dbReference type="PROSITE" id="PS50885">
    <property type="entry name" value="HAMP"/>
    <property type="match status" value="1"/>
</dbReference>
<dbReference type="Pfam" id="PF02518">
    <property type="entry name" value="HATPase_c"/>
    <property type="match status" value="1"/>
</dbReference>
<evidence type="ECO:0000313" key="11">
    <source>
        <dbReference type="EMBL" id="EHJ56568.1"/>
    </source>
</evidence>
<dbReference type="Pfam" id="PF00672">
    <property type="entry name" value="HAMP"/>
    <property type="match status" value="1"/>
</dbReference>
<dbReference type="InterPro" id="IPR005467">
    <property type="entry name" value="His_kinase_dom"/>
</dbReference>
<dbReference type="eggNOG" id="COG2972">
    <property type="taxonomic scope" value="Bacteria"/>
</dbReference>
<gene>
    <name evidence="11" type="ORF">STRUR_0769</name>
</gene>
<keyword evidence="12" id="KW-1185">Reference proteome</keyword>
<sequence>MGYFSDQEITSKTGNHLGVLKLDINYTTLENYLNHLKLGKSGFAFIINEKHQFVYHPRKTVYTSKGDMESMKPYIKLKNGYLKNKVYVSQVGIPNSDWHLIAVSSLDELKIIQKRLALTFTGIAFLSLLFSSISLALLLKFWLKPLKNLQMLMLEISHGHSQLRAEEVGSKELIDLAHQFNSMLDQIDQLVLEVTQKEQKIRQGELRALTSQINPHFLYNTLDTIIWMVEFGDSLKVVDLTKSLATFFRLSLNKGNELISLKDEINHVRQYLSIQSYRYGDKLTYDIKELKSFDNYLLPKLILQPLVENAIYHGIKELDHRGQIKIEVSSKAHYLYLTVTDNGPGFGKSKKQVYKQTLNQGIGLSNVNQRLKLHFGEGYKMRIESIPFKETSVTLRLPLHLDGPR</sequence>
<comment type="caution">
    <text evidence="11">The sequence shown here is derived from an EMBL/GenBank/DDBJ whole genome shotgun (WGS) entry which is preliminary data.</text>
</comment>
<dbReference type="SUPFAM" id="SSF55874">
    <property type="entry name" value="ATPase domain of HSP90 chaperone/DNA topoisomerase II/histidine kinase"/>
    <property type="match status" value="1"/>
</dbReference>
<dbReference type="InterPro" id="IPR036890">
    <property type="entry name" value="HATPase_C_sf"/>
</dbReference>
<keyword evidence="7" id="KW-0902">Two-component regulatory system</keyword>
<dbReference type="InterPro" id="IPR003660">
    <property type="entry name" value="HAMP_dom"/>
</dbReference>
<dbReference type="InterPro" id="IPR010559">
    <property type="entry name" value="Sig_transdc_His_kin_internal"/>
</dbReference>
<dbReference type="EC" id="2.7.13.3" evidence="3"/>
<evidence type="ECO:0000256" key="7">
    <source>
        <dbReference type="ARBA" id="ARBA00023012"/>
    </source>
</evidence>
<dbReference type="PROSITE" id="PS50109">
    <property type="entry name" value="HIS_KIN"/>
    <property type="match status" value="1"/>
</dbReference>
<evidence type="ECO:0000256" key="1">
    <source>
        <dbReference type="ARBA" id="ARBA00000085"/>
    </source>
</evidence>
<dbReference type="CDD" id="cd06225">
    <property type="entry name" value="HAMP"/>
    <property type="match status" value="1"/>
</dbReference>
<dbReference type="CDD" id="cd12912">
    <property type="entry name" value="PDC2_MCP_like"/>
    <property type="match status" value="1"/>
</dbReference>
<dbReference type="GO" id="GO:0016020">
    <property type="term" value="C:membrane"/>
    <property type="evidence" value="ECO:0007669"/>
    <property type="project" value="UniProtKB-SubCell"/>
</dbReference>
<keyword evidence="8" id="KW-0472">Membrane</keyword>
<organism evidence="11 12">
    <name type="scientific">Streptococcus urinalis 2285-97</name>
    <dbReference type="NCBI Taxonomy" id="764291"/>
    <lineage>
        <taxon>Bacteria</taxon>
        <taxon>Bacillati</taxon>
        <taxon>Bacillota</taxon>
        <taxon>Bacilli</taxon>
        <taxon>Lactobacillales</taxon>
        <taxon>Streptococcaceae</taxon>
        <taxon>Streptococcus</taxon>
    </lineage>
</organism>
<evidence type="ECO:0000256" key="6">
    <source>
        <dbReference type="ARBA" id="ARBA00022777"/>
    </source>
</evidence>
<evidence type="ECO:0000256" key="5">
    <source>
        <dbReference type="ARBA" id="ARBA00022679"/>
    </source>
</evidence>
<dbReference type="Proteomes" id="UP000005388">
    <property type="component" value="Unassembled WGS sequence"/>
</dbReference>
<accession>G5KE55</accession>
<comment type="subcellular location">
    <subcellularLocation>
        <location evidence="2">Membrane</location>
    </subcellularLocation>
</comment>
<dbReference type="AlphaFoldDB" id="G5KE55"/>
<keyword evidence="6 11" id="KW-0418">Kinase</keyword>
<keyword evidence="5" id="KW-0808">Transferase</keyword>
<dbReference type="Pfam" id="PF06580">
    <property type="entry name" value="His_kinase"/>
    <property type="match status" value="1"/>
</dbReference>
<evidence type="ECO:0000256" key="3">
    <source>
        <dbReference type="ARBA" id="ARBA00012438"/>
    </source>
</evidence>
<dbReference type="Gene3D" id="3.30.565.10">
    <property type="entry name" value="Histidine kinase-like ATPase, C-terminal domain"/>
    <property type="match status" value="1"/>
</dbReference>
<dbReference type="InterPro" id="IPR051552">
    <property type="entry name" value="HptR"/>
</dbReference>
<feature type="domain" description="Histidine kinase" evidence="9">
    <location>
        <begin position="175"/>
        <end position="401"/>
    </location>
</feature>
<protein>
    <recommendedName>
        <fullName evidence="3">histidine kinase</fullName>
        <ecNumber evidence="3">2.7.13.3</ecNumber>
    </recommendedName>
</protein>
<dbReference type="SMART" id="SM00387">
    <property type="entry name" value="HATPase_c"/>
    <property type="match status" value="1"/>
</dbReference>
<evidence type="ECO:0000259" key="9">
    <source>
        <dbReference type="PROSITE" id="PS50109"/>
    </source>
</evidence>
<feature type="transmembrane region" description="Helical" evidence="8">
    <location>
        <begin position="116"/>
        <end position="143"/>
    </location>
</feature>
<evidence type="ECO:0000256" key="2">
    <source>
        <dbReference type="ARBA" id="ARBA00004370"/>
    </source>
</evidence>
<dbReference type="Gene3D" id="6.10.340.10">
    <property type="match status" value="1"/>
</dbReference>
<dbReference type="Gene3D" id="3.30.450.20">
    <property type="entry name" value="PAS domain"/>
    <property type="match status" value="1"/>
</dbReference>
<evidence type="ECO:0000259" key="10">
    <source>
        <dbReference type="PROSITE" id="PS50885"/>
    </source>
</evidence>
<evidence type="ECO:0000256" key="8">
    <source>
        <dbReference type="SAM" id="Phobius"/>
    </source>
</evidence>
<dbReference type="EMBL" id="AEUZ02000001">
    <property type="protein sequence ID" value="EHJ56568.1"/>
    <property type="molecule type" value="Genomic_DNA"/>
</dbReference>
<dbReference type="SMART" id="SM00304">
    <property type="entry name" value="HAMP"/>
    <property type="match status" value="1"/>
</dbReference>
<dbReference type="PANTHER" id="PTHR42713:SF2">
    <property type="entry name" value="TWO-COMPONENT SENSOR KINASE YESM"/>
    <property type="match status" value="1"/>
</dbReference>
<dbReference type="PANTHER" id="PTHR42713">
    <property type="entry name" value="HISTIDINE KINASE-RELATED"/>
    <property type="match status" value="1"/>
</dbReference>
<dbReference type="InterPro" id="IPR003594">
    <property type="entry name" value="HATPase_dom"/>
</dbReference>
<proteinExistence type="predicted"/>
<comment type="catalytic activity">
    <reaction evidence="1">
        <text>ATP + protein L-histidine = ADP + protein N-phospho-L-histidine.</text>
        <dbReference type="EC" id="2.7.13.3"/>
    </reaction>
</comment>
<dbReference type="GO" id="GO:0000155">
    <property type="term" value="F:phosphorelay sensor kinase activity"/>
    <property type="evidence" value="ECO:0007669"/>
    <property type="project" value="InterPro"/>
</dbReference>
<reference evidence="11 12" key="1">
    <citation type="journal article" date="2014" name="Int. J. Syst. Evol. Microbiol.">
        <title>Phylogenomics and the dynamic genome evolution of the genus Streptococcus.</title>
        <authorList>
            <consortium name="The Broad Institute Genome Sequencing Platform"/>
            <person name="Richards V.P."/>
            <person name="Palmer S.R."/>
            <person name="Pavinski Bitar P.D."/>
            <person name="Qin X."/>
            <person name="Weinstock G.M."/>
            <person name="Highlander S.K."/>
            <person name="Town C.D."/>
            <person name="Burne R.A."/>
            <person name="Stanhope M.J."/>
        </authorList>
    </citation>
    <scope>NUCLEOTIDE SEQUENCE [LARGE SCALE GENOMIC DNA]</scope>
    <source>
        <strain evidence="11 12">2285-97</strain>
    </source>
</reference>
<evidence type="ECO:0000256" key="4">
    <source>
        <dbReference type="ARBA" id="ARBA00022553"/>
    </source>
</evidence>